<evidence type="ECO:0000313" key="1">
    <source>
        <dbReference type="EMBL" id="EIJ37062.1"/>
    </source>
</evidence>
<name>A0A656HLD6_THINJ</name>
<protein>
    <submittedName>
        <fullName evidence="1">Uncharacterized protein</fullName>
    </submittedName>
</protein>
<sequence precursor="true">MGFLTVSQAAENIAGLARQRLGKPPKGAAVQVTDTSGTGLVSVTWRDQGGYPLFAVNVDLQGVPATRQQLQQALDATPANLTWR</sequence>
<proteinExistence type="predicted"/>
<gene>
    <name evidence="1" type="ORF">Thini_0053</name>
</gene>
<dbReference type="AlphaFoldDB" id="A0A656HLD6"/>
<dbReference type="EMBL" id="JH651381">
    <property type="protein sequence ID" value="EIJ37062.1"/>
    <property type="molecule type" value="Genomic_DNA"/>
</dbReference>
<dbReference type="RefSeq" id="WP_002706530.1">
    <property type="nucleotide sequence ID" value="NZ_JH651381.1"/>
</dbReference>
<accession>A0A656HLD6</accession>
<evidence type="ECO:0000313" key="2">
    <source>
        <dbReference type="Proteomes" id="UP000005317"/>
    </source>
</evidence>
<dbReference type="Proteomes" id="UP000005317">
    <property type="component" value="Unassembled WGS sequence"/>
</dbReference>
<reference evidence="2" key="1">
    <citation type="journal article" date="2011" name="Stand. Genomic Sci.">
        <title>Genome sequence of the filamentous, gliding Thiothrix nivea neotype strain (JP2(T)).</title>
        <authorList>
            <person name="Lapidus A."/>
            <person name="Nolan M."/>
            <person name="Lucas S."/>
            <person name="Glavina Del Rio T."/>
            <person name="Tice H."/>
            <person name="Cheng J.F."/>
            <person name="Tapia R."/>
            <person name="Han C."/>
            <person name="Goodwin L."/>
            <person name="Pitluck S."/>
            <person name="Liolios K."/>
            <person name="Pagani I."/>
            <person name="Ivanova N."/>
            <person name="Huntemann M."/>
            <person name="Mavromatis K."/>
            <person name="Mikhailova N."/>
            <person name="Pati A."/>
            <person name="Chen A."/>
            <person name="Palaniappan K."/>
            <person name="Land M."/>
            <person name="Brambilla E.M."/>
            <person name="Rohde M."/>
            <person name="Abt B."/>
            <person name="Verbarg S."/>
            <person name="Goker M."/>
            <person name="Bristow J."/>
            <person name="Eisen J.A."/>
            <person name="Markowitz V."/>
            <person name="Hugenholtz P."/>
            <person name="Kyrpides N.C."/>
            <person name="Klenk H.P."/>
            <person name="Woyke T."/>
        </authorList>
    </citation>
    <scope>NUCLEOTIDE SEQUENCE [LARGE SCALE GENOMIC DNA]</scope>
    <source>
        <strain evidence="2">ATCC 35100 / DSM 5205 / JP2</strain>
    </source>
</reference>
<organism evidence="1 2">
    <name type="scientific">Thiothrix nivea (strain ATCC 35100 / DSM 5205 / JP2)</name>
    <dbReference type="NCBI Taxonomy" id="870187"/>
    <lineage>
        <taxon>Bacteria</taxon>
        <taxon>Pseudomonadati</taxon>
        <taxon>Pseudomonadota</taxon>
        <taxon>Gammaproteobacteria</taxon>
        <taxon>Thiotrichales</taxon>
        <taxon>Thiotrichaceae</taxon>
        <taxon>Thiothrix</taxon>
    </lineage>
</organism>
<keyword evidence="2" id="KW-1185">Reference proteome</keyword>